<organism evidence="2 3">
    <name type="scientific">Volvox reticuliferus</name>
    <dbReference type="NCBI Taxonomy" id="1737510"/>
    <lineage>
        <taxon>Eukaryota</taxon>
        <taxon>Viridiplantae</taxon>
        <taxon>Chlorophyta</taxon>
        <taxon>core chlorophytes</taxon>
        <taxon>Chlorophyceae</taxon>
        <taxon>CS clade</taxon>
        <taxon>Chlamydomonadales</taxon>
        <taxon>Volvocaceae</taxon>
        <taxon>Volvox</taxon>
    </lineage>
</organism>
<feature type="compositionally biased region" description="Polar residues" evidence="1">
    <location>
        <begin position="7"/>
        <end position="23"/>
    </location>
</feature>
<accession>A0A8J4DFT8</accession>
<feature type="region of interest" description="Disordered" evidence="1">
    <location>
        <begin position="1"/>
        <end position="35"/>
    </location>
</feature>
<proteinExistence type="predicted"/>
<dbReference type="EMBL" id="BNCQ01000006">
    <property type="protein sequence ID" value="GIL98807.1"/>
    <property type="molecule type" value="Genomic_DNA"/>
</dbReference>
<gene>
    <name evidence="2" type="ORF">Vretimale_4006</name>
</gene>
<dbReference type="Proteomes" id="UP000722791">
    <property type="component" value="Unassembled WGS sequence"/>
</dbReference>
<sequence>MSGVAQPATNTEHVVSSSRTKSSGVLLRPPATSSHSFARPFLSFRIMHHKGTVNIKTHTHTHTEAVHCATRYALGPSPQHHRNRNRNKDARHQRNPAAQTHT</sequence>
<evidence type="ECO:0000313" key="2">
    <source>
        <dbReference type="EMBL" id="GIL98807.1"/>
    </source>
</evidence>
<comment type="caution">
    <text evidence="2">The sequence shown here is derived from an EMBL/GenBank/DDBJ whole genome shotgun (WGS) entry which is preliminary data.</text>
</comment>
<reference evidence="2" key="1">
    <citation type="journal article" date="2021" name="Proc. Natl. Acad. Sci. U.S.A.">
        <title>Three genomes in the algal genus Volvox reveal the fate of a haploid sex-determining region after a transition to homothallism.</title>
        <authorList>
            <person name="Yamamoto K."/>
            <person name="Hamaji T."/>
            <person name="Kawai-Toyooka H."/>
            <person name="Matsuzaki R."/>
            <person name="Takahashi F."/>
            <person name="Nishimura Y."/>
            <person name="Kawachi M."/>
            <person name="Noguchi H."/>
            <person name="Minakuchi Y."/>
            <person name="Umen J.G."/>
            <person name="Toyoda A."/>
            <person name="Nozaki H."/>
        </authorList>
    </citation>
    <scope>NUCLEOTIDE SEQUENCE</scope>
    <source>
        <strain evidence="2">NIES-3785</strain>
    </source>
</reference>
<name>A0A8J4DFT8_9CHLO</name>
<feature type="region of interest" description="Disordered" evidence="1">
    <location>
        <begin position="71"/>
        <end position="102"/>
    </location>
</feature>
<evidence type="ECO:0000256" key="1">
    <source>
        <dbReference type="SAM" id="MobiDB-lite"/>
    </source>
</evidence>
<evidence type="ECO:0000313" key="3">
    <source>
        <dbReference type="Proteomes" id="UP000722791"/>
    </source>
</evidence>
<dbReference type="AlphaFoldDB" id="A0A8J4DFT8"/>
<protein>
    <submittedName>
        <fullName evidence="2">Uncharacterized protein</fullName>
    </submittedName>
</protein>